<feature type="disulfide bond" evidence="9">
    <location>
        <begin position="56"/>
        <end position="66"/>
    </location>
</feature>
<comment type="subcellular location">
    <subcellularLocation>
        <location evidence="1">Membrane</location>
        <topology evidence="1">Single-pass membrane protein</topology>
    </subcellularLocation>
</comment>
<evidence type="ECO:0000256" key="1">
    <source>
        <dbReference type="ARBA" id="ARBA00004167"/>
    </source>
</evidence>
<dbReference type="InterPro" id="IPR001190">
    <property type="entry name" value="SRCR"/>
</dbReference>
<organism evidence="12 13">
    <name type="scientific">Acanthosepion pharaonis</name>
    <name type="common">Pharaoh cuttlefish</name>
    <name type="synonym">Sepia pharaonis</name>
    <dbReference type="NCBI Taxonomy" id="158019"/>
    <lineage>
        <taxon>Eukaryota</taxon>
        <taxon>Metazoa</taxon>
        <taxon>Spiralia</taxon>
        <taxon>Lophotrochozoa</taxon>
        <taxon>Mollusca</taxon>
        <taxon>Cephalopoda</taxon>
        <taxon>Coleoidea</taxon>
        <taxon>Decapodiformes</taxon>
        <taxon>Sepiida</taxon>
        <taxon>Sepiina</taxon>
        <taxon>Sepiidae</taxon>
        <taxon>Acanthosepion</taxon>
    </lineage>
</organism>
<keyword evidence="7 9" id="KW-1015">Disulfide bond</keyword>
<dbReference type="SMART" id="SM00202">
    <property type="entry name" value="SR"/>
    <property type="match status" value="2"/>
</dbReference>
<dbReference type="InterPro" id="IPR036772">
    <property type="entry name" value="SRCR-like_dom_sf"/>
</dbReference>
<evidence type="ECO:0000256" key="8">
    <source>
        <dbReference type="ARBA" id="ARBA00023180"/>
    </source>
</evidence>
<dbReference type="AlphaFoldDB" id="A0A812DWV7"/>
<evidence type="ECO:0000313" key="12">
    <source>
        <dbReference type="EMBL" id="CAE1312758.1"/>
    </source>
</evidence>
<feature type="transmembrane region" description="Helical" evidence="10">
    <location>
        <begin position="420"/>
        <end position="439"/>
    </location>
</feature>
<dbReference type="Proteomes" id="UP000597762">
    <property type="component" value="Unassembled WGS sequence"/>
</dbReference>
<comment type="caution">
    <text evidence="9">Lacks conserved residue(s) required for the propagation of feature annotation.</text>
</comment>
<dbReference type="PRINTS" id="PR00258">
    <property type="entry name" value="SPERACTRCPTR"/>
</dbReference>
<keyword evidence="5 10" id="KW-1133">Transmembrane helix</keyword>
<evidence type="ECO:0000256" key="2">
    <source>
        <dbReference type="ARBA" id="ARBA00022692"/>
    </source>
</evidence>
<evidence type="ECO:0000256" key="3">
    <source>
        <dbReference type="ARBA" id="ARBA00022729"/>
    </source>
</evidence>
<feature type="disulfide bond" evidence="9">
    <location>
        <begin position="160"/>
        <end position="170"/>
    </location>
</feature>
<dbReference type="GO" id="GO:0016020">
    <property type="term" value="C:membrane"/>
    <property type="evidence" value="ECO:0007669"/>
    <property type="project" value="UniProtKB-SubCell"/>
</dbReference>
<dbReference type="Gene3D" id="3.10.250.10">
    <property type="entry name" value="SRCR-like domain"/>
    <property type="match status" value="2"/>
</dbReference>
<keyword evidence="8" id="KW-0325">Glycoprotein</keyword>
<evidence type="ECO:0000256" key="6">
    <source>
        <dbReference type="ARBA" id="ARBA00023136"/>
    </source>
</evidence>
<keyword evidence="12" id="KW-0378">Hydrolase</keyword>
<keyword evidence="3" id="KW-0732">Signal</keyword>
<evidence type="ECO:0000256" key="5">
    <source>
        <dbReference type="ARBA" id="ARBA00022989"/>
    </source>
</evidence>
<feature type="transmembrane region" description="Helical" evidence="10">
    <location>
        <begin position="342"/>
        <end position="364"/>
    </location>
</feature>
<reference evidence="12" key="1">
    <citation type="submission" date="2021-01" db="EMBL/GenBank/DDBJ databases">
        <authorList>
            <person name="Li R."/>
            <person name="Bekaert M."/>
        </authorList>
    </citation>
    <scope>NUCLEOTIDE SEQUENCE</scope>
    <source>
        <strain evidence="12">Farmed</strain>
    </source>
</reference>
<feature type="transmembrane region" description="Helical" evidence="10">
    <location>
        <begin position="376"/>
        <end position="408"/>
    </location>
</feature>
<keyword evidence="4" id="KW-0677">Repeat</keyword>
<dbReference type="FunFam" id="3.10.250.10:FF:000016">
    <property type="entry name" value="Scavenger receptor cysteine-rich protein type 12"/>
    <property type="match status" value="1"/>
</dbReference>
<dbReference type="SUPFAM" id="SSF56487">
    <property type="entry name" value="SRCR-like"/>
    <property type="match status" value="2"/>
</dbReference>
<dbReference type="OrthoDB" id="536948at2759"/>
<protein>
    <submittedName>
        <fullName evidence="12">PRSS12</fullName>
        <ecNumber evidence="12">3.4.21.-</ecNumber>
    </submittedName>
</protein>
<feature type="domain" description="SRCR" evidence="11">
    <location>
        <begin position="95"/>
        <end position="211"/>
    </location>
</feature>
<dbReference type="PANTHER" id="PTHR19331">
    <property type="entry name" value="SCAVENGER RECEPTOR DOMAIN-CONTAINING"/>
    <property type="match status" value="1"/>
</dbReference>
<keyword evidence="6 10" id="KW-0472">Membrane</keyword>
<evidence type="ECO:0000256" key="4">
    <source>
        <dbReference type="ARBA" id="ARBA00022737"/>
    </source>
</evidence>
<feature type="transmembrane region" description="Helical" evidence="10">
    <location>
        <begin position="309"/>
        <end position="330"/>
    </location>
</feature>
<dbReference type="PANTHER" id="PTHR19331:SF465">
    <property type="entry name" value="EGG PEPTIDE SPERACT RECEPTOR"/>
    <property type="match status" value="1"/>
</dbReference>
<evidence type="ECO:0000256" key="7">
    <source>
        <dbReference type="ARBA" id="ARBA00023157"/>
    </source>
</evidence>
<comment type="caution">
    <text evidence="12">The sequence shown here is derived from an EMBL/GenBank/DDBJ whole genome shotgun (WGS) entry which is preliminary data.</text>
</comment>
<keyword evidence="2 10" id="KW-0812">Transmembrane</keyword>
<gene>
    <name evidence="12" type="ORF">SPHA_63951</name>
</gene>
<proteinExistence type="predicted"/>
<feature type="transmembrane region" description="Helical" evidence="10">
    <location>
        <begin position="256"/>
        <end position="278"/>
    </location>
</feature>
<keyword evidence="13" id="KW-1185">Reference proteome</keyword>
<feature type="domain" description="SRCR" evidence="11">
    <location>
        <begin position="1"/>
        <end position="88"/>
    </location>
</feature>
<dbReference type="GO" id="GO:0016787">
    <property type="term" value="F:hydrolase activity"/>
    <property type="evidence" value="ECO:0007669"/>
    <property type="project" value="UniProtKB-KW"/>
</dbReference>
<dbReference type="EMBL" id="CAHIKZ030004601">
    <property type="protein sequence ID" value="CAE1312758.1"/>
    <property type="molecule type" value="Genomic_DNA"/>
</dbReference>
<evidence type="ECO:0000256" key="10">
    <source>
        <dbReference type="SAM" id="Phobius"/>
    </source>
</evidence>
<evidence type="ECO:0000313" key="13">
    <source>
        <dbReference type="Proteomes" id="UP000597762"/>
    </source>
</evidence>
<dbReference type="PROSITE" id="PS50287">
    <property type="entry name" value="SRCR_2"/>
    <property type="match status" value="2"/>
</dbReference>
<evidence type="ECO:0000256" key="9">
    <source>
        <dbReference type="PROSITE-ProRule" id="PRU00196"/>
    </source>
</evidence>
<dbReference type="EC" id="3.4.21.-" evidence="12"/>
<name>A0A812DWV7_ACAPH</name>
<feature type="transmembrane region" description="Helical" evidence="10">
    <location>
        <begin position="285"/>
        <end position="303"/>
    </location>
</feature>
<sequence length="440" mass="50855">MIIIQKYGVDGYVCNMNWQDASASVVCKQLGYEGGVSLHYERKESGPLFVSSSLDCVGNETSLDQCNVTDEMCLSDFTISSVAGAFCYNSHEPRLRLGGGSENTGWVEVVVDGKVGTVCGTDWNNDAAETACRQMGFSEGIAKTMKNPGNLPIMMSGIRCFGREMNIFNCYIEEWKQDTSCDEIAMCFVDAETKSTQAYYRSQGTIDFYCSRSIGQYTYLLKRTHIKRTPVAELAACHLPWLLFLVRFHFSFFLRFLFLWLSFVLLPCFCRAFFFLLYLYRFLHLISNSFIFLYSLISFAFLLSIPSLFFYFAIVFVLSTFCFFILVNSFCFHYRFCTSLSLFSIFILPYLSFAIFSFHCRFYTSLSLFFHDFLPFFVLFILHLFFVLSLFLYISPLSCFHIFFHFLFLPLSVYYISSDFCNCLSFSPLIFLSFIVSFLF</sequence>
<evidence type="ECO:0000259" key="11">
    <source>
        <dbReference type="PROSITE" id="PS50287"/>
    </source>
</evidence>
<accession>A0A812DWV7</accession>
<dbReference type="Pfam" id="PF00530">
    <property type="entry name" value="SRCR"/>
    <property type="match status" value="2"/>
</dbReference>